<dbReference type="Proteomes" id="UP001235712">
    <property type="component" value="Unassembled WGS sequence"/>
</dbReference>
<evidence type="ECO:0000313" key="1">
    <source>
        <dbReference type="EMBL" id="MDP9827307.1"/>
    </source>
</evidence>
<organism evidence="1 2">
    <name type="scientific">Kineosporia succinea</name>
    <dbReference type="NCBI Taxonomy" id="84632"/>
    <lineage>
        <taxon>Bacteria</taxon>
        <taxon>Bacillati</taxon>
        <taxon>Actinomycetota</taxon>
        <taxon>Actinomycetes</taxon>
        <taxon>Kineosporiales</taxon>
        <taxon>Kineosporiaceae</taxon>
        <taxon>Kineosporia</taxon>
    </lineage>
</organism>
<comment type="caution">
    <text evidence="1">The sequence shown here is derived from an EMBL/GenBank/DDBJ whole genome shotgun (WGS) entry which is preliminary data.</text>
</comment>
<protein>
    <submittedName>
        <fullName evidence="1">Uncharacterized protein</fullName>
    </submittedName>
</protein>
<gene>
    <name evidence="1" type="ORF">J2S57_003056</name>
</gene>
<sequence length="55" mass="6619">MNRRRTPHFWFPILLLRDALGRFTSVRRPFSPSKPRRPQRKTTLLVFVQLELTLA</sequence>
<evidence type="ECO:0000313" key="2">
    <source>
        <dbReference type="Proteomes" id="UP001235712"/>
    </source>
</evidence>
<reference evidence="1 2" key="1">
    <citation type="submission" date="2023-07" db="EMBL/GenBank/DDBJ databases">
        <title>Sequencing the genomes of 1000 actinobacteria strains.</title>
        <authorList>
            <person name="Klenk H.-P."/>
        </authorList>
    </citation>
    <scope>NUCLEOTIDE SEQUENCE [LARGE SCALE GENOMIC DNA]</scope>
    <source>
        <strain evidence="1 2">DSM 44388</strain>
    </source>
</reference>
<accession>A0ABT9P3N7</accession>
<keyword evidence="2" id="KW-1185">Reference proteome</keyword>
<dbReference type="EMBL" id="JAUSQZ010000001">
    <property type="protein sequence ID" value="MDP9827307.1"/>
    <property type="molecule type" value="Genomic_DNA"/>
</dbReference>
<name>A0ABT9P3N7_9ACTN</name>
<proteinExistence type="predicted"/>